<feature type="compositionally biased region" description="Basic and acidic residues" evidence="1">
    <location>
        <begin position="323"/>
        <end position="347"/>
    </location>
</feature>
<dbReference type="Proteomes" id="UP000008827">
    <property type="component" value="Chromosome 4"/>
</dbReference>
<dbReference type="Pfam" id="PF23551">
    <property type="entry name" value="Zn_ribbon_20"/>
    <property type="match status" value="1"/>
</dbReference>
<dbReference type="STRING" id="3847.K7KL66"/>
<dbReference type="PRINTS" id="PR00625">
    <property type="entry name" value="JDOMAIN"/>
</dbReference>
<dbReference type="InterPro" id="IPR001623">
    <property type="entry name" value="DnaJ_domain"/>
</dbReference>
<dbReference type="SUPFAM" id="SSF46565">
    <property type="entry name" value="Chaperone J-domain"/>
    <property type="match status" value="1"/>
</dbReference>
<reference evidence="3 4" key="1">
    <citation type="journal article" date="2010" name="Nature">
        <title>Genome sequence of the palaeopolyploid soybean.</title>
        <authorList>
            <person name="Schmutz J."/>
            <person name="Cannon S.B."/>
            <person name="Schlueter J."/>
            <person name="Ma J."/>
            <person name="Mitros T."/>
            <person name="Nelson W."/>
            <person name="Hyten D.L."/>
            <person name="Song Q."/>
            <person name="Thelen J.J."/>
            <person name="Cheng J."/>
            <person name="Xu D."/>
            <person name="Hellsten U."/>
            <person name="May G.D."/>
            <person name="Yu Y."/>
            <person name="Sakurai T."/>
            <person name="Umezawa T."/>
            <person name="Bhattacharyya M.K."/>
            <person name="Sandhu D."/>
            <person name="Valliyodan B."/>
            <person name="Lindquist E."/>
            <person name="Peto M."/>
            <person name="Grant D."/>
            <person name="Shu S."/>
            <person name="Goodstein D."/>
            <person name="Barry K."/>
            <person name="Futrell-Griggs M."/>
            <person name="Abernathy B."/>
            <person name="Du J."/>
            <person name="Tian Z."/>
            <person name="Zhu L."/>
            <person name="Gill N."/>
            <person name="Joshi T."/>
            <person name="Libault M."/>
            <person name="Sethuraman A."/>
            <person name="Zhang X.-C."/>
            <person name="Shinozaki K."/>
            <person name="Nguyen H.T."/>
            <person name="Wing R.A."/>
            <person name="Cregan P."/>
            <person name="Specht J."/>
            <person name="Grimwood J."/>
            <person name="Rokhsar D."/>
            <person name="Stacey G."/>
            <person name="Shoemaker R.C."/>
            <person name="Jackson S.A."/>
        </authorList>
    </citation>
    <scope>NUCLEOTIDE SEQUENCE [LARGE SCALE GENOMIC DNA]</scope>
    <source>
        <strain evidence="4">cv. Williams 82</strain>
        <tissue evidence="3">Callus</tissue>
    </source>
</reference>
<evidence type="ECO:0000259" key="2">
    <source>
        <dbReference type="PROSITE" id="PS50076"/>
    </source>
</evidence>
<dbReference type="Pfam" id="PF11926">
    <property type="entry name" value="DUF3444"/>
    <property type="match status" value="1"/>
</dbReference>
<dbReference type="GeneID" id="100788095"/>
<dbReference type="OrthoDB" id="66964at2759"/>
<dbReference type="PROSITE" id="PS50076">
    <property type="entry name" value="DNAJ_2"/>
    <property type="match status" value="1"/>
</dbReference>
<dbReference type="InterPro" id="IPR024593">
    <property type="entry name" value="DUF3444"/>
</dbReference>
<dbReference type="SMR" id="K7KL66"/>
<feature type="compositionally biased region" description="Basic and acidic residues" evidence="1">
    <location>
        <begin position="415"/>
        <end position="433"/>
    </location>
</feature>
<dbReference type="RefSeq" id="XP_003522436.1">
    <property type="nucleotide sequence ID" value="XM_003522388.5"/>
</dbReference>
<dbReference type="SMART" id="SM00271">
    <property type="entry name" value="DnaJ"/>
    <property type="match status" value="1"/>
</dbReference>
<feature type="region of interest" description="Disordered" evidence="1">
    <location>
        <begin position="305"/>
        <end position="353"/>
    </location>
</feature>
<feature type="compositionally biased region" description="Basic and acidic residues" evidence="1">
    <location>
        <begin position="743"/>
        <end position="782"/>
    </location>
</feature>
<evidence type="ECO:0000256" key="1">
    <source>
        <dbReference type="SAM" id="MobiDB-lite"/>
    </source>
</evidence>
<protein>
    <recommendedName>
        <fullName evidence="2">J domain-containing protein</fullName>
    </recommendedName>
</protein>
<dbReference type="KEGG" id="gmx:100788095"/>
<dbReference type="InterPro" id="IPR036869">
    <property type="entry name" value="J_dom_sf"/>
</dbReference>
<dbReference type="EMBL" id="CM000837">
    <property type="protein sequence ID" value="KRH63773.1"/>
    <property type="molecule type" value="Genomic_DNA"/>
</dbReference>
<keyword evidence="5" id="KW-1185">Reference proteome</keyword>
<feature type="compositionally biased region" description="Basic and acidic residues" evidence="1">
    <location>
        <begin position="712"/>
        <end position="727"/>
    </location>
</feature>
<feature type="region of interest" description="Disordered" evidence="1">
    <location>
        <begin position="712"/>
        <end position="791"/>
    </location>
</feature>
<accession>K7KL66</accession>
<dbReference type="EnsemblPlants" id="KRH63773">
    <property type="protein sequence ID" value="KRH63773"/>
    <property type="gene ID" value="GLYMA_04G196300"/>
</dbReference>
<dbReference type="InterPro" id="IPR018253">
    <property type="entry name" value="DnaJ_domain_CS"/>
</dbReference>
<evidence type="ECO:0000313" key="5">
    <source>
        <dbReference type="Proteomes" id="UP000008827"/>
    </source>
</evidence>
<dbReference type="PaxDb" id="3847-GLYMA04G37300.2"/>
<dbReference type="Pfam" id="PF00226">
    <property type="entry name" value="DnaJ"/>
    <property type="match status" value="1"/>
</dbReference>
<name>K7KL66_SOYBN</name>
<evidence type="ECO:0000313" key="4">
    <source>
        <dbReference type="EnsemblPlants" id="KRH63773"/>
    </source>
</evidence>
<feature type="domain" description="J" evidence="2">
    <location>
        <begin position="66"/>
        <end position="130"/>
    </location>
</feature>
<dbReference type="Gramene" id="KRH63773">
    <property type="protein sequence ID" value="KRH63773"/>
    <property type="gene ID" value="GLYMA_04G196300"/>
</dbReference>
<feature type="region of interest" description="Disordered" evidence="1">
    <location>
        <begin position="410"/>
        <end position="433"/>
    </location>
</feature>
<dbReference type="OMA" id="ENQVWAI"/>
<dbReference type="AlphaFoldDB" id="K7KL66"/>
<dbReference type="PANTHER" id="PTHR44137:SF51">
    <property type="entry name" value="MOLECULAR CHAPERONE HSP40_DNAJ FAMILY PROTEIN"/>
    <property type="match status" value="1"/>
</dbReference>
<dbReference type="HOGENOM" id="CLU_004676_1_0_1"/>
<dbReference type="eggNOG" id="ENOG502R0CR">
    <property type="taxonomic scope" value="Eukaryota"/>
</dbReference>
<reference evidence="4" key="2">
    <citation type="submission" date="2018-02" db="UniProtKB">
        <authorList>
            <consortium name="EnsemblPlants"/>
        </authorList>
    </citation>
    <scope>IDENTIFICATION</scope>
    <source>
        <strain evidence="4">Williams 82</strain>
    </source>
</reference>
<reference evidence="3" key="3">
    <citation type="submission" date="2018-07" db="EMBL/GenBank/DDBJ databases">
        <title>WGS assembly of Glycine max.</title>
        <authorList>
            <person name="Schmutz J."/>
            <person name="Cannon S."/>
            <person name="Schlueter J."/>
            <person name="Ma J."/>
            <person name="Mitros T."/>
            <person name="Nelson W."/>
            <person name="Hyten D."/>
            <person name="Song Q."/>
            <person name="Thelen J."/>
            <person name="Cheng J."/>
            <person name="Xu D."/>
            <person name="Hellsten U."/>
            <person name="May G."/>
            <person name="Yu Y."/>
            <person name="Sakurai T."/>
            <person name="Umezawa T."/>
            <person name="Bhattacharyya M."/>
            <person name="Sandhu D."/>
            <person name="Valliyodan B."/>
            <person name="Lindquist E."/>
            <person name="Peto M."/>
            <person name="Grant D."/>
            <person name="Shu S."/>
            <person name="Goodstein D."/>
            <person name="Barry K."/>
            <person name="Futrell-Griggs M."/>
            <person name="Abernathy B."/>
            <person name="Du J."/>
            <person name="Tian Z."/>
            <person name="Zhu L."/>
            <person name="Gill N."/>
            <person name="Joshi T."/>
            <person name="Libault M."/>
            <person name="Sethuraman A."/>
            <person name="Zhang X."/>
            <person name="Shinozaki K."/>
            <person name="Nguyen H."/>
            <person name="Wing R."/>
            <person name="Cregan P."/>
            <person name="Specht J."/>
            <person name="Grimwood J."/>
            <person name="Rokhsar D."/>
            <person name="Stacey G."/>
            <person name="Shoemaker R."/>
            <person name="Jackson S."/>
        </authorList>
    </citation>
    <scope>NUCLEOTIDE SEQUENCE</scope>
    <source>
        <tissue evidence="3">Callus</tissue>
    </source>
</reference>
<evidence type="ECO:0000313" key="3">
    <source>
        <dbReference type="EMBL" id="KRH63773.1"/>
    </source>
</evidence>
<feature type="compositionally biased region" description="Polar residues" evidence="1">
    <location>
        <begin position="310"/>
        <end position="321"/>
    </location>
</feature>
<dbReference type="InterPro" id="IPR056988">
    <property type="entry name" value="Zn_ribbon_pln"/>
</dbReference>
<proteinExistence type="predicted"/>
<organism evidence="3">
    <name type="scientific">Glycine max</name>
    <name type="common">Soybean</name>
    <name type="synonym">Glycine hispida</name>
    <dbReference type="NCBI Taxonomy" id="3847"/>
    <lineage>
        <taxon>Eukaryota</taxon>
        <taxon>Viridiplantae</taxon>
        <taxon>Streptophyta</taxon>
        <taxon>Embryophyta</taxon>
        <taxon>Tracheophyta</taxon>
        <taxon>Spermatophyta</taxon>
        <taxon>Magnoliopsida</taxon>
        <taxon>eudicotyledons</taxon>
        <taxon>Gunneridae</taxon>
        <taxon>Pentapetalae</taxon>
        <taxon>rosids</taxon>
        <taxon>fabids</taxon>
        <taxon>Fabales</taxon>
        <taxon>Fabaceae</taxon>
        <taxon>Papilionoideae</taxon>
        <taxon>50 kb inversion clade</taxon>
        <taxon>NPAAA clade</taxon>
        <taxon>indigoferoid/millettioid clade</taxon>
        <taxon>Phaseoleae</taxon>
        <taxon>Glycine</taxon>
        <taxon>Glycine subgen. Soja</taxon>
    </lineage>
</organism>
<sequence length="813" mass="91780">MEFNKDGALRAKKLAEKMLLQREFGGARILAKKALELYPNLDGLPQFLATIEVYISSEDRVNGELDWYRILGVQPLADEETIRRQYRKLALTLHPDKNRSVGADGAFSLISQAWSLLSDKAKRITYDQKCNLWRNGNPGGKPSMPASQNGSHSNIFNPVLLKPTFWTFCSFCKTNFEYHNVYVNSNLVCTCCHKPFLASETLPPPGYRNVSSTQMKQHNFNSMRMERNYHFSGRTPMSAVNSSLGSGPFSMPDGISRVPASASSAAEAPGVFRMSSENLKRRHEDSATFLREDAHFGNAHAVDRTGAGSAFQSSRFGSNSIMKGDRPRKNRPTDEHKVGSDRRDMENKTASQNEGINLANEFGSGRVNAAGNHKRTGVRDRSQHQIKNILVEKARKEIVKKLDEWKASSASNNLDKSKNTDTEIREKGKEREGNVVKPGAQVVDSETVNKKCFSADLEPELPGSLSMNVPDPDFHDFDGDRTENAFGENQVWAAYDNDDGMPRYYCLIHDVISKNPLNMRISWLNAKSNDELAPIEWVSSGFPKTSGDFRIGKRVSYSTLNSFSHRVKWTKGSRGVVHIYPKKGDVWALYRNWSLDWNKFTEDEIIQKYDMVEVLEDYCEEKGVNIAPLVKVSGFKTVFRQNADPRKVKNISKAEMFRFSHQVPSHWLTGVEGHNAPKGCLELDPAATPMELLQVLAEDLEQVILMTTEKSVEDELKHKENSREEGLIKMCQTTKDEGSDEGLGEKKRKSESCLTTKKEGSDEGLGEKERKSESCLTTKEERSDEELGEKERKPKILFVYKRRRLGEKRAVKC</sequence>
<dbReference type="PANTHER" id="PTHR44137">
    <property type="entry name" value="BNAC03G44070D PROTEIN"/>
    <property type="match status" value="1"/>
</dbReference>
<dbReference type="Gene3D" id="1.10.287.110">
    <property type="entry name" value="DnaJ domain"/>
    <property type="match status" value="1"/>
</dbReference>
<dbReference type="PROSITE" id="PS00636">
    <property type="entry name" value="DNAJ_1"/>
    <property type="match status" value="1"/>
</dbReference>
<dbReference type="CDD" id="cd06257">
    <property type="entry name" value="DnaJ"/>
    <property type="match status" value="1"/>
</dbReference>
<gene>
    <name evidence="4" type="primary">LOC100788095</name>
    <name evidence="3" type="ORF">GLYMA_04G196300</name>
</gene>